<proteinExistence type="predicted"/>
<accession>A0A2I2KWJ0</accession>
<gene>
    <name evidence="1" type="ORF">FRACA_40048</name>
</gene>
<dbReference type="AlphaFoldDB" id="A0A2I2KWJ0"/>
<protein>
    <submittedName>
        <fullName evidence="1">Molybdopterin converting factor, small subunit</fullName>
    </submittedName>
</protein>
<keyword evidence="2" id="KW-1185">Reference proteome</keyword>
<name>A0A2I2KWJ0_9ACTN</name>
<dbReference type="Gene3D" id="3.10.20.30">
    <property type="match status" value="1"/>
</dbReference>
<evidence type="ECO:0000313" key="2">
    <source>
        <dbReference type="Proteomes" id="UP000234331"/>
    </source>
</evidence>
<sequence length="92" mass="9507">MTAESEPAPPRVTVRYWAAARAAAGVAEETVPARTLAELFVIVAARHGGSLPAVLRRCSYLVDDCPVGRRDPAGVVLPDGAVVEALPPFAGG</sequence>
<dbReference type="InterPro" id="IPR016155">
    <property type="entry name" value="Mopterin_synth/thiamin_S_b"/>
</dbReference>
<evidence type="ECO:0000313" key="1">
    <source>
        <dbReference type="EMBL" id="SNQ50020.1"/>
    </source>
</evidence>
<dbReference type="OrthoDB" id="4331766at2"/>
<dbReference type="EMBL" id="FZMO01000334">
    <property type="protein sequence ID" value="SNQ50020.1"/>
    <property type="molecule type" value="Genomic_DNA"/>
</dbReference>
<dbReference type="SUPFAM" id="SSF54285">
    <property type="entry name" value="MoaD/ThiS"/>
    <property type="match status" value="1"/>
</dbReference>
<dbReference type="Proteomes" id="UP000234331">
    <property type="component" value="Unassembled WGS sequence"/>
</dbReference>
<reference evidence="1 2" key="1">
    <citation type="submission" date="2017-06" db="EMBL/GenBank/DDBJ databases">
        <authorList>
            <person name="Kim H.J."/>
            <person name="Triplett B.A."/>
        </authorList>
    </citation>
    <scope>NUCLEOTIDE SEQUENCE [LARGE SCALE GENOMIC DNA]</scope>
    <source>
        <strain evidence="1">FRACA_ARgP5</strain>
    </source>
</reference>
<organism evidence="1 2">
    <name type="scientific">Frankia canadensis</name>
    <dbReference type="NCBI Taxonomy" id="1836972"/>
    <lineage>
        <taxon>Bacteria</taxon>
        <taxon>Bacillati</taxon>
        <taxon>Actinomycetota</taxon>
        <taxon>Actinomycetes</taxon>
        <taxon>Frankiales</taxon>
        <taxon>Frankiaceae</taxon>
        <taxon>Frankia</taxon>
    </lineage>
</organism>
<dbReference type="InterPro" id="IPR012675">
    <property type="entry name" value="Beta-grasp_dom_sf"/>
</dbReference>
<dbReference type="RefSeq" id="WP_101833370.1">
    <property type="nucleotide sequence ID" value="NZ_FZMO01000334.1"/>
</dbReference>